<evidence type="ECO:0000256" key="3">
    <source>
        <dbReference type="ARBA" id="ARBA00022519"/>
    </source>
</evidence>
<keyword evidence="2" id="KW-1003">Cell membrane</keyword>
<dbReference type="PANTHER" id="PTHR42781:SF5">
    <property type="entry name" value="PUTRESCINE TRANSPORT ATP-BINDING PROTEIN POTG"/>
    <property type="match status" value="1"/>
</dbReference>
<evidence type="ECO:0000256" key="7">
    <source>
        <dbReference type="ARBA" id="ARBA00023136"/>
    </source>
</evidence>
<dbReference type="InterPro" id="IPR050093">
    <property type="entry name" value="ABC_SmlMolc_Importer"/>
</dbReference>
<evidence type="ECO:0000256" key="2">
    <source>
        <dbReference type="ARBA" id="ARBA00022475"/>
    </source>
</evidence>
<dbReference type="AlphaFoldDB" id="A0A538SSW2"/>
<organism evidence="9 10">
    <name type="scientific">Eiseniibacteriota bacterium</name>
    <dbReference type="NCBI Taxonomy" id="2212470"/>
    <lineage>
        <taxon>Bacteria</taxon>
        <taxon>Candidatus Eiseniibacteriota</taxon>
    </lineage>
</organism>
<keyword evidence="3" id="KW-0997">Cell inner membrane</keyword>
<keyword evidence="1" id="KW-0813">Transport</keyword>
<proteinExistence type="predicted"/>
<dbReference type="Proteomes" id="UP000319829">
    <property type="component" value="Unassembled WGS sequence"/>
</dbReference>
<protein>
    <submittedName>
        <fullName evidence="9">ATP-binding cassette domain-containing protein</fullName>
    </submittedName>
</protein>
<dbReference type="InterPro" id="IPR003439">
    <property type="entry name" value="ABC_transporter-like_ATP-bd"/>
</dbReference>
<keyword evidence="6" id="KW-1278">Translocase</keyword>
<dbReference type="SMART" id="SM00382">
    <property type="entry name" value="AAA"/>
    <property type="match status" value="1"/>
</dbReference>
<dbReference type="GO" id="GO:0005524">
    <property type="term" value="F:ATP binding"/>
    <property type="evidence" value="ECO:0007669"/>
    <property type="project" value="UniProtKB-KW"/>
</dbReference>
<comment type="caution">
    <text evidence="9">The sequence shown here is derived from an EMBL/GenBank/DDBJ whole genome shotgun (WGS) entry which is preliminary data.</text>
</comment>
<sequence>MEIEDLRKSYDGTLALDVDRLAVEPRATLALIGPSGCGKSTLLRLIVGLLAPDRGLVTVAGTRMEPTTRRRLQLRMGYVIQEGGLFPHLTAGDNIALVAQDTGWERGKIAARVEELLELTQIPRALLSRYPTQLSGGQRQRVALMRALMMDPDVLLLDEPLTALDPMIRSDLQRELRRVFERLRKTVLFVTHDIAEAAYIAGELAIMRAGKVLQRGSLRDLIRNPADPFVTEFIRAQRLLDVADLAAN</sequence>
<evidence type="ECO:0000256" key="5">
    <source>
        <dbReference type="ARBA" id="ARBA00022840"/>
    </source>
</evidence>
<keyword evidence="4" id="KW-0547">Nucleotide-binding</keyword>
<evidence type="ECO:0000256" key="1">
    <source>
        <dbReference type="ARBA" id="ARBA00022448"/>
    </source>
</evidence>
<keyword evidence="7" id="KW-0472">Membrane</keyword>
<reference evidence="9 10" key="1">
    <citation type="journal article" date="2019" name="Nat. Microbiol.">
        <title>Mediterranean grassland soil C-N compound turnover is dependent on rainfall and depth, and is mediated by genomically divergent microorganisms.</title>
        <authorList>
            <person name="Diamond S."/>
            <person name="Andeer P.F."/>
            <person name="Li Z."/>
            <person name="Crits-Christoph A."/>
            <person name="Burstein D."/>
            <person name="Anantharaman K."/>
            <person name="Lane K.R."/>
            <person name="Thomas B.C."/>
            <person name="Pan C."/>
            <person name="Northen T.R."/>
            <person name="Banfield J.F."/>
        </authorList>
    </citation>
    <scope>NUCLEOTIDE SEQUENCE [LARGE SCALE GENOMIC DNA]</scope>
    <source>
        <strain evidence="9">WS_4</strain>
    </source>
</reference>
<dbReference type="PROSITE" id="PS50893">
    <property type="entry name" value="ABC_TRANSPORTER_2"/>
    <property type="match status" value="1"/>
</dbReference>
<dbReference type="Pfam" id="PF00005">
    <property type="entry name" value="ABC_tran"/>
    <property type="match status" value="1"/>
</dbReference>
<name>A0A538SSW2_UNCEI</name>
<dbReference type="PANTHER" id="PTHR42781">
    <property type="entry name" value="SPERMIDINE/PUTRESCINE IMPORT ATP-BINDING PROTEIN POTA"/>
    <property type="match status" value="1"/>
</dbReference>
<dbReference type="SUPFAM" id="SSF52540">
    <property type="entry name" value="P-loop containing nucleoside triphosphate hydrolases"/>
    <property type="match status" value="1"/>
</dbReference>
<evidence type="ECO:0000313" key="10">
    <source>
        <dbReference type="Proteomes" id="UP000319829"/>
    </source>
</evidence>
<evidence type="ECO:0000259" key="8">
    <source>
        <dbReference type="PROSITE" id="PS50893"/>
    </source>
</evidence>
<dbReference type="EMBL" id="VBOU01000072">
    <property type="protein sequence ID" value="TMQ54470.1"/>
    <property type="molecule type" value="Genomic_DNA"/>
</dbReference>
<keyword evidence="5 9" id="KW-0067">ATP-binding</keyword>
<feature type="domain" description="ABC transporter" evidence="8">
    <location>
        <begin position="1"/>
        <end position="234"/>
    </location>
</feature>
<evidence type="ECO:0000256" key="6">
    <source>
        <dbReference type="ARBA" id="ARBA00022967"/>
    </source>
</evidence>
<dbReference type="Gene3D" id="3.40.50.300">
    <property type="entry name" value="P-loop containing nucleotide triphosphate hydrolases"/>
    <property type="match status" value="1"/>
</dbReference>
<gene>
    <name evidence="9" type="ORF">E6K74_06100</name>
</gene>
<accession>A0A538SSW2</accession>
<evidence type="ECO:0000256" key="4">
    <source>
        <dbReference type="ARBA" id="ARBA00022741"/>
    </source>
</evidence>
<evidence type="ECO:0000313" key="9">
    <source>
        <dbReference type="EMBL" id="TMQ54470.1"/>
    </source>
</evidence>
<dbReference type="GO" id="GO:0016887">
    <property type="term" value="F:ATP hydrolysis activity"/>
    <property type="evidence" value="ECO:0007669"/>
    <property type="project" value="InterPro"/>
</dbReference>
<dbReference type="InterPro" id="IPR003593">
    <property type="entry name" value="AAA+_ATPase"/>
</dbReference>
<dbReference type="InterPro" id="IPR027417">
    <property type="entry name" value="P-loop_NTPase"/>
</dbReference>